<feature type="compositionally biased region" description="Basic and acidic residues" evidence="1">
    <location>
        <begin position="212"/>
        <end position="222"/>
    </location>
</feature>
<keyword evidence="3" id="KW-1185">Reference proteome</keyword>
<dbReference type="OrthoDB" id="3438274at2759"/>
<proteinExistence type="predicted"/>
<dbReference type="AlphaFoldDB" id="A0A194XAM7"/>
<feature type="region of interest" description="Disordered" evidence="1">
    <location>
        <begin position="1"/>
        <end position="304"/>
    </location>
</feature>
<feature type="compositionally biased region" description="Polar residues" evidence="1">
    <location>
        <begin position="163"/>
        <end position="174"/>
    </location>
</feature>
<protein>
    <submittedName>
        <fullName evidence="2">Uncharacterized protein</fullName>
    </submittedName>
</protein>
<evidence type="ECO:0000256" key="1">
    <source>
        <dbReference type="SAM" id="MobiDB-lite"/>
    </source>
</evidence>
<evidence type="ECO:0000313" key="3">
    <source>
        <dbReference type="Proteomes" id="UP000070700"/>
    </source>
</evidence>
<gene>
    <name evidence="2" type="ORF">LY89DRAFT_782074</name>
</gene>
<feature type="compositionally biased region" description="Polar residues" evidence="1">
    <location>
        <begin position="41"/>
        <end position="68"/>
    </location>
</feature>
<reference evidence="2 3" key="1">
    <citation type="submission" date="2015-10" db="EMBL/GenBank/DDBJ databases">
        <title>Full genome of DAOMC 229536 Phialocephala scopiformis, a fungal endophyte of spruce producing the potent anti-insectan compound rugulosin.</title>
        <authorList>
            <consortium name="DOE Joint Genome Institute"/>
            <person name="Walker A.K."/>
            <person name="Frasz S.L."/>
            <person name="Seifert K.A."/>
            <person name="Miller J.D."/>
            <person name="Mondo S.J."/>
            <person name="Labutti K."/>
            <person name="Lipzen A."/>
            <person name="Dockter R."/>
            <person name="Kennedy M."/>
            <person name="Grigoriev I.V."/>
            <person name="Spatafora J.W."/>
        </authorList>
    </citation>
    <scope>NUCLEOTIDE SEQUENCE [LARGE SCALE GENOMIC DNA]</scope>
    <source>
        <strain evidence="2 3">CBS 120377</strain>
    </source>
</reference>
<feature type="compositionally biased region" description="Basic and acidic residues" evidence="1">
    <location>
        <begin position="321"/>
        <end position="338"/>
    </location>
</feature>
<dbReference type="InParanoid" id="A0A194XAM7"/>
<dbReference type="GeneID" id="28832271"/>
<sequence length="550" mass="61728">MSESDNRTMEPNVDESFPSVNNMSNEASDKSPTVEVEAQEQPAQMTTPSRGNSESPQADSSPSDQKTAGTYAPPAPTNDPTGLYTEAYRRSIAPEDGPREPSPPAHTADFPPWPAVDSLNRGQGRRVRPQSRSSIPQYGKVTFLQRQRALISGNMPWQRAQRRTQQQSPPNGYTSPDGFSPDHSRSERGGQTPSAPGYGGYQRYEDNQVQEPVRKVVREPTRTGRGGYECYEDGELDQPAPNVVREPTRKRAREPSREPARNSGGHRNTRPYQTERENMMHKRSVDDKPNHNFEDSEEDEEEDDLFVYQGNYRARVSAGKSRSEPKYHYTSNDWERLPSARTPNSQPRQAPLNDEKYYENVAEDLRPSRYSGAPMPWGLNQDPPLVDQDEVSDAFLLKRGLTRGNSDKVAARAYGANDPENIRIVNLKEGDDLSFKEIADILNAERIKKGNKPTLTGISCNSRYNRTAPLLFATQGKTFVPLSKRKKGFMFDKHGQPTGQLAWNATLDEALVKAVKSFESSRWSTVAGVLRDQTGLPFTEEMVARRHAIL</sequence>
<feature type="compositionally biased region" description="Basic and acidic residues" evidence="1">
    <location>
        <begin position="273"/>
        <end position="294"/>
    </location>
</feature>
<dbReference type="EMBL" id="KQ947415">
    <property type="protein sequence ID" value="KUJ16812.1"/>
    <property type="molecule type" value="Genomic_DNA"/>
</dbReference>
<name>A0A194XAM7_MOLSC</name>
<feature type="region of interest" description="Disordered" evidence="1">
    <location>
        <begin position="317"/>
        <end position="354"/>
    </location>
</feature>
<feature type="compositionally biased region" description="Acidic residues" evidence="1">
    <location>
        <begin position="295"/>
        <end position="304"/>
    </location>
</feature>
<feature type="compositionally biased region" description="Basic and acidic residues" evidence="1">
    <location>
        <begin position="87"/>
        <end position="99"/>
    </location>
</feature>
<accession>A0A194XAM7</accession>
<evidence type="ECO:0000313" key="2">
    <source>
        <dbReference type="EMBL" id="KUJ16812.1"/>
    </source>
</evidence>
<organism evidence="2 3">
    <name type="scientific">Mollisia scopiformis</name>
    <name type="common">Conifer needle endophyte fungus</name>
    <name type="synonym">Phialocephala scopiformis</name>
    <dbReference type="NCBI Taxonomy" id="149040"/>
    <lineage>
        <taxon>Eukaryota</taxon>
        <taxon>Fungi</taxon>
        <taxon>Dikarya</taxon>
        <taxon>Ascomycota</taxon>
        <taxon>Pezizomycotina</taxon>
        <taxon>Leotiomycetes</taxon>
        <taxon>Helotiales</taxon>
        <taxon>Mollisiaceae</taxon>
        <taxon>Mollisia</taxon>
    </lineage>
</organism>
<feature type="compositionally biased region" description="Basic and acidic residues" evidence="1">
    <location>
        <begin position="246"/>
        <end position="260"/>
    </location>
</feature>
<dbReference type="RefSeq" id="XP_018071167.1">
    <property type="nucleotide sequence ID" value="XM_018222545.1"/>
</dbReference>
<dbReference type="Proteomes" id="UP000070700">
    <property type="component" value="Unassembled WGS sequence"/>
</dbReference>
<dbReference type="KEGG" id="psco:LY89DRAFT_782074"/>